<sequence>MRGYELHLNGYREIDSKEVVYVFFPLWHSVEECLDMSTEIEGCPNLECQGVVLVKLALRGFAGVKVVGVVVVAGKMI</sequence>
<proteinExistence type="predicted"/>
<dbReference type="Proteomes" id="UP001151760">
    <property type="component" value="Unassembled WGS sequence"/>
</dbReference>
<keyword evidence="2" id="KW-1185">Reference proteome</keyword>
<reference evidence="1" key="2">
    <citation type="submission" date="2022-01" db="EMBL/GenBank/DDBJ databases">
        <authorList>
            <person name="Yamashiro T."/>
            <person name="Shiraishi A."/>
            <person name="Satake H."/>
            <person name="Nakayama K."/>
        </authorList>
    </citation>
    <scope>NUCLEOTIDE SEQUENCE</scope>
</reference>
<comment type="caution">
    <text evidence="1">The sequence shown here is derived from an EMBL/GenBank/DDBJ whole genome shotgun (WGS) entry which is preliminary data.</text>
</comment>
<name>A0ABQ5AGC5_9ASTR</name>
<dbReference type="EMBL" id="BQNB010012175">
    <property type="protein sequence ID" value="GJT00183.1"/>
    <property type="molecule type" value="Genomic_DNA"/>
</dbReference>
<reference evidence="1" key="1">
    <citation type="journal article" date="2022" name="Int. J. Mol. Sci.">
        <title>Draft Genome of Tanacetum Coccineum: Genomic Comparison of Closely Related Tanacetum-Family Plants.</title>
        <authorList>
            <person name="Yamashiro T."/>
            <person name="Shiraishi A."/>
            <person name="Nakayama K."/>
            <person name="Satake H."/>
        </authorList>
    </citation>
    <scope>NUCLEOTIDE SEQUENCE</scope>
</reference>
<gene>
    <name evidence="1" type="ORF">Tco_0821352</name>
</gene>
<organism evidence="1 2">
    <name type="scientific">Tanacetum coccineum</name>
    <dbReference type="NCBI Taxonomy" id="301880"/>
    <lineage>
        <taxon>Eukaryota</taxon>
        <taxon>Viridiplantae</taxon>
        <taxon>Streptophyta</taxon>
        <taxon>Embryophyta</taxon>
        <taxon>Tracheophyta</taxon>
        <taxon>Spermatophyta</taxon>
        <taxon>Magnoliopsida</taxon>
        <taxon>eudicotyledons</taxon>
        <taxon>Gunneridae</taxon>
        <taxon>Pentapetalae</taxon>
        <taxon>asterids</taxon>
        <taxon>campanulids</taxon>
        <taxon>Asterales</taxon>
        <taxon>Asteraceae</taxon>
        <taxon>Asteroideae</taxon>
        <taxon>Anthemideae</taxon>
        <taxon>Anthemidinae</taxon>
        <taxon>Tanacetum</taxon>
    </lineage>
</organism>
<protein>
    <submittedName>
        <fullName evidence="1">Uncharacterized protein</fullName>
    </submittedName>
</protein>
<evidence type="ECO:0000313" key="1">
    <source>
        <dbReference type="EMBL" id="GJT00183.1"/>
    </source>
</evidence>
<accession>A0ABQ5AGC5</accession>
<evidence type="ECO:0000313" key="2">
    <source>
        <dbReference type="Proteomes" id="UP001151760"/>
    </source>
</evidence>